<dbReference type="Proteomes" id="UP000463224">
    <property type="component" value="Unassembled WGS sequence"/>
</dbReference>
<dbReference type="NCBIfam" id="TIGR02246">
    <property type="entry name" value="SgcJ/EcaC family oxidoreductase"/>
    <property type="match status" value="1"/>
</dbReference>
<comment type="caution">
    <text evidence="2">The sequence shown here is derived from an EMBL/GenBank/DDBJ whole genome shotgun (WGS) entry which is preliminary data.</text>
</comment>
<protein>
    <submittedName>
        <fullName evidence="2">SgcJ/EcaC family oxidoreductase</fullName>
    </submittedName>
</protein>
<name>A0A844QD41_9HYPH</name>
<dbReference type="Pfam" id="PF14534">
    <property type="entry name" value="DUF4440"/>
    <property type="match status" value="1"/>
</dbReference>
<dbReference type="InterPro" id="IPR011944">
    <property type="entry name" value="Steroid_delta5-4_isomerase"/>
</dbReference>
<dbReference type="InterPro" id="IPR027843">
    <property type="entry name" value="DUF4440"/>
</dbReference>
<dbReference type="SUPFAM" id="SSF54427">
    <property type="entry name" value="NTF2-like"/>
    <property type="match status" value="1"/>
</dbReference>
<dbReference type="RefSeq" id="WP_156710798.1">
    <property type="nucleotide sequence ID" value="NZ_WPHG01000001.1"/>
</dbReference>
<sequence>MGQGAAGWRGRGIEIFEPSPHDHRGVQGEAMPYPKLIAVYLLVVLAPMPVAAQDNPIVARIEAFQAAYNAKDAQGIAGFYTERGALLPPQSKALVGREPIAAHYASAFGQGVGALEVRILEIDQVGPSTAVEIGETSVKAGGRTVHGRYLHVWKKVGEDWMLDRDIYHVLGVSK</sequence>
<evidence type="ECO:0000259" key="1">
    <source>
        <dbReference type="Pfam" id="PF14534"/>
    </source>
</evidence>
<organism evidence="2 3">
    <name type="scientific">Nitratireductor arenosus</name>
    <dbReference type="NCBI Taxonomy" id="2682096"/>
    <lineage>
        <taxon>Bacteria</taxon>
        <taxon>Pseudomonadati</taxon>
        <taxon>Pseudomonadota</taxon>
        <taxon>Alphaproteobacteria</taxon>
        <taxon>Hyphomicrobiales</taxon>
        <taxon>Phyllobacteriaceae</taxon>
        <taxon>Nitratireductor</taxon>
    </lineage>
</organism>
<dbReference type="EMBL" id="WPHG01000001">
    <property type="protein sequence ID" value="MVA95930.1"/>
    <property type="molecule type" value="Genomic_DNA"/>
</dbReference>
<dbReference type="AlphaFoldDB" id="A0A844QD41"/>
<gene>
    <name evidence="2" type="ORF">GN330_01500</name>
</gene>
<keyword evidence="3" id="KW-1185">Reference proteome</keyword>
<dbReference type="Gene3D" id="3.10.450.50">
    <property type="match status" value="1"/>
</dbReference>
<reference evidence="2 3" key="1">
    <citation type="submission" date="2019-12" db="EMBL/GenBank/DDBJ databases">
        <title>Nitratireductor arenosus sp. nov., Isolated from sea sand, Jeju island, South Korea.</title>
        <authorList>
            <person name="Kim W."/>
        </authorList>
    </citation>
    <scope>NUCLEOTIDE SEQUENCE [LARGE SCALE GENOMIC DNA]</scope>
    <source>
        <strain evidence="2 3">CAU 1489</strain>
    </source>
</reference>
<evidence type="ECO:0000313" key="2">
    <source>
        <dbReference type="EMBL" id="MVA95930.1"/>
    </source>
</evidence>
<evidence type="ECO:0000313" key="3">
    <source>
        <dbReference type="Proteomes" id="UP000463224"/>
    </source>
</evidence>
<feature type="domain" description="DUF4440" evidence="1">
    <location>
        <begin position="57"/>
        <end position="162"/>
    </location>
</feature>
<accession>A0A844QD41</accession>
<dbReference type="InterPro" id="IPR032710">
    <property type="entry name" value="NTF2-like_dom_sf"/>
</dbReference>
<proteinExistence type="predicted"/>